<dbReference type="InterPro" id="IPR029756">
    <property type="entry name" value="MTH1187/YkoF-like"/>
</dbReference>
<dbReference type="Pfam" id="PF01910">
    <property type="entry name" value="Thiamine_BP"/>
    <property type="match status" value="1"/>
</dbReference>
<keyword evidence="3" id="KW-0614">Plasmid</keyword>
<dbReference type="InterPro" id="IPR051614">
    <property type="entry name" value="UPF0045_domain"/>
</dbReference>
<dbReference type="SUPFAM" id="SSF89957">
    <property type="entry name" value="MTH1187/YkoF-like"/>
    <property type="match status" value="1"/>
</dbReference>
<comment type="similarity">
    <text evidence="1">Belongs to the UPF0045 family.</text>
</comment>
<dbReference type="Proteomes" id="UP001354989">
    <property type="component" value="Plasmid pPP3"/>
</dbReference>
<protein>
    <recommendedName>
        <fullName evidence="2">Thiamine-binding protein domain-containing protein</fullName>
    </recommendedName>
</protein>
<feature type="domain" description="Thiamine-binding protein" evidence="2">
    <location>
        <begin position="6"/>
        <end position="96"/>
    </location>
</feature>
<proteinExistence type="inferred from homology"/>
<evidence type="ECO:0000313" key="4">
    <source>
        <dbReference type="Proteomes" id="UP001354989"/>
    </source>
</evidence>
<dbReference type="PANTHER" id="PTHR33777:SF1">
    <property type="entry name" value="UPF0045 PROTEIN ECM15"/>
    <property type="match status" value="1"/>
</dbReference>
<geneLocation type="plasmid" evidence="3 4">
    <name>pPP3</name>
</geneLocation>
<name>A0ABM7VL82_9BACT</name>
<organism evidence="3 4">
    <name type="scientific">Persicobacter psychrovividus</name>
    <dbReference type="NCBI Taxonomy" id="387638"/>
    <lineage>
        <taxon>Bacteria</taxon>
        <taxon>Pseudomonadati</taxon>
        <taxon>Bacteroidota</taxon>
        <taxon>Cytophagia</taxon>
        <taxon>Cytophagales</taxon>
        <taxon>Persicobacteraceae</taxon>
        <taxon>Persicobacter</taxon>
    </lineage>
</organism>
<dbReference type="RefSeq" id="WP_332920324.1">
    <property type="nucleotide sequence ID" value="NZ_AP025295.1"/>
</dbReference>
<evidence type="ECO:0000313" key="3">
    <source>
        <dbReference type="EMBL" id="BDD01627.1"/>
    </source>
</evidence>
<dbReference type="Gene3D" id="3.30.70.930">
    <property type="match status" value="1"/>
</dbReference>
<keyword evidence="4" id="KW-1185">Reference proteome</keyword>
<dbReference type="EMBL" id="AP025295">
    <property type="protein sequence ID" value="BDD01627.1"/>
    <property type="molecule type" value="Genomic_DNA"/>
</dbReference>
<accession>A0ABM7VL82</accession>
<dbReference type="InterPro" id="IPR002767">
    <property type="entry name" value="Thiamine_BP"/>
</dbReference>
<gene>
    <name evidence="3" type="ORF">PEPS_39070</name>
</gene>
<evidence type="ECO:0000259" key="2">
    <source>
        <dbReference type="Pfam" id="PF01910"/>
    </source>
</evidence>
<dbReference type="PANTHER" id="PTHR33777">
    <property type="entry name" value="UPF0045 PROTEIN ECM15"/>
    <property type="match status" value="1"/>
</dbReference>
<reference evidence="3 4" key="1">
    <citation type="submission" date="2021-12" db="EMBL/GenBank/DDBJ databases">
        <title>Genome sequencing of bacteria with rrn-lacking chromosome and rrn-plasmid.</title>
        <authorList>
            <person name="Anda M."/>
            <person name="Iwasaki W."/>
        </authorList>
    </citation>
    <scope>NUCLEOTIDE SEQUENCE [LARGE SCALE GENOMIC DNA]</scope>
    <source>
        <strain evidence="3 4">NBRC 101262</strain>
        <plasmid evidence="3 4">pPP3</plasmid>
    </source>
</reference>
<evidence type="ECO:0000256" key="1">
    <source>
        <dbReference type="ARBA" id="ARBA00010272"/>
    </source>
</evidence>
<sequence>MAAVLNFAIFPMDKGAHISEYVSKVIEHIKNSGFEYQLTPMGTILEAPTVKEALQVVEQSYEILEPVADRVYCVMNMDVKKNKGAGMMKAKIESIESKIGNVNK</sequence>